<dbReference type="InterPro" id="IPR016181">
    <property type="entry name" value="Acyl_CoA_acyltransferase"/>
</dbReference>
<dbReference type="Gene3D" id="3.40.630.30">
    <property type="match status" value="1"/>
</dbReference>
<dbReference type="RefSeq" id="WP_076513713.1">
    <property type="nucleotide sequence ID" value="NZ_CM125968.1"/>
</dbReference>
<dbReference type="Pfam" id="PF00583">
    <property type="entry name" value="Acetyltransf_1"/>
    <property type="match status" value="1"/>
</dbReference>
<feature type="domain" description="N-acetyltransferase" evidence="3">
    <location>
        <begin position="1"/>
        <end position="143"/>
    </location>
</feature>
<sequence>MKVRSLQDHDVKELIPLMEQLGYPTNLEDLQVRLSAIQASSDYHTLIAEIDGEVAGMAGLCKSYFYEYDGSYTRIVAFVVHEKFRRKAVGKMLIKEAERWAKSQGCMAIGLNSGNRDERLAAHLFYQKMGYQPKSTGFIKEIR</sequence>
<evidence type="ECO:0000259" key="3">
    <source>
        <dbReference type="PROSITE" id="PS51186"/>
    </source>
</evidence>
<proteinExistence type="predicted"/>
<dbReference type="PANTHER" id="PTHR43877:SF1">
    <property type="entry name" value="ACETYLTRANSFERASE"/>
    <property type="match status" value="1"/>
</dbReference>
<comment type="caution">
    <text evidence="4">The sequence shown here is derived from an EMBL/GenBank/DDBJ whole genome shotgun (WGS) entry which is preliminary data.</text>
</comment>
<dbReference type="PROSITE" id="PS51186">
    <property type="entry name" value="GNAT"/>
    <property type="match status" value="1"/>
</dbReference>
<name>A0ABU4J7F2_9BACI</name>
<dbReference type="InterPro" id="IPR000182">
    <property type="entry name" value="GNAT_dom"/>
</dbReference>
<dbReference type="CDD" id="cd04301">
    <property type="entry name" value="NAT_SF"/>
    <property type="match status" value="1"/>
</dbReference>
<dbReference type="InterPro" id="IPR050832">
    <property type="entry name" value="Bact_Acetyltransf"/>
</dbReference>
<evidence type="ECO:0000256" key="1">
    <source>
        <dbReference type="ARBA" id="ARBA00022679"/>
    </source>
</evidence>
<keyword evidence="2" id="KW-0012">Acyltransferase</keyword>
<protein>
    <submittedName>
        <fullName evidence="4">GNAT family N-acetyltransferase</fullName>
    </submittedName>
</protein>
<keyword evidence="1" id="KW-0808">Transferase</keyword>
<keyword evidence="5" id="KW-1185">Reference proteome</keyword>
<evidence type="ECO:0000313" key="5">
    <source>
        <dbReference type="Proteomes" id="UP001284771"/>
    </source>
</evidence>
<organism evidence="4 5">
    <name type="scientific">Priestia flexa</name>
    <dbReference type="NCBI Taxonomy" id="86664"/>
    <lineage>
        <taxon>Bacteria</taxon>
        <taxon>Bacillati</taxon>
        <taxon>Bacillota</taxon>
        <taxon>Bacilli</taxon>
        <taxon>Bacillales</taxon>
        <taxon>Bacillaceae</taxon>
        <taxon>Priestia</taxon>
    </lineage>
</organism>
<reference evidence="5" key="1">
    <citation type="submission" date="2023-07" db="EMBL/GenBank/DDBJ databases">
        <title>Draft genomic sequences of Priestia flexa CCM isolated from the soil of an abandoned mine contaminated by free cyanide in the high Andean zone of Tacna, Peru.</title>
        <authorList>
            <person name="Caceda Quiroz C.J."/>
            <person name="Maraza Chooque G.J."/>
            <person name="Fora Quispe G.L."/>
            <person name="Carpio Mamani M."/>
        </authorList>
    </citation>
    <scope>NUCLEOTIDE SEQUENCE [LARGE SCALE GENOMIC DNA]</scope>
    <source>
        <strain evidence="5">CCM</strain>
    </source>
</reference>
<dbReference type="PANTHER" id="PTHR43877">
    <property type="entry name" value="AMINOALKYLPHOSPHONATE N-ACETYLTRANSFERASE-RELATED-RELATED"/>
    <property type="match status" value="1"/>
</dbReference>
<dbReference type="Proteomes" id="UP001284771">
    <property type="component" value="Unassembled WGS sequence"/>
</dbReference>
<evidence type="ECO:0000313" key="4">
    <source>
        <dbReference type="EMBL" id="MDW8516898.1"/>
    </source>
</evidence>
<gene>
    <name evidence="4" type="ORF">RIB56_12210</name>
</gene>
<dbReference type="SUPFAM" id="SSF55729">
    <property type="entry name" value="Acyl-CoA N-acyltransferases (Nat)"/>
    <property type="match status" value="1"/>
</dbReference>
<dbReference type="EMBL" id="JAWUZT010000034">
    <property type="protein sequence ID" value="MDW8516898.1"/>
    <property type="molecule type" value="Genomic_DNA"/>
</dbReference>
<accession>A0ABU4J7F2</accession>
<evidence type="ECO:0000256" key="2">
    <source>
        <dbReference type="ARBA" id="ARBA00023315"/>
    </source>
</evidence>